<evidence type="ECO:0000313" key="2">
    <source>
        <dbReference type="EMBL" id="MCP9291963.1"/>
    </source>
</evidence>
<dbReference type="Pfam" id="PF20205">
    <property type="entry name" value="DUF6567"/>
    <property type="match status" value="1"/>
</dbReference>
<keyword evidence="1" id="KW-0732">Signal</keyword>
<feature type="signal peptide" evidence="1">
    <location>
        <begin position="1"/>
        <end position="18"/>
    </location>
</feature>
<dbReference type="PROSITE" id="PS51257">
    <property type="entry name" value="PROKAR_LIPOPROTEIN"/>
    <property type="match status" value="1"/>
</dbReference>
<feature type="chain" id="PRO_5040923104" evidence="1">
    <location>
        <begin position="19"/>
        <end position="138"/>
    </location>
</feature>
<accession>A0A9X2L5H0</accession>
<sequence length="138" mass="14853">MMKSYKLIILLASTLLFAGCGNAGMFVASNNTQVELSEGNYSIIAKNVTGSSESAYILGASYSWGMATNALGLIPLGEGKTLYKDAREDLWANFEAANFPVEGKKLALVNIQYDSGTTNFVLYTKAKVTITADVIEFD</sequence>
<organism evidence="2 3">
    <name type="scientific">Gracilimonas sediminicola</name>
    <dbReference type="NCBI Taxonomy" id="2952158"/>
    <lineage>
        <taxon>Bacteria</taxon>
        <taxon>Pseudomonadati</taxon>
        <taxon>Balneolota</taxon>
        <taxon>Balneolia</taxon>
        <taxon>Balneolales</taxon>
        <taxon>Balneolaceae</taxon>
        <taxon>Gracilimonas</taxon>
    </lineage>
</organism>
<comment type="caution">
    <text evidence="2">The sequence shown here is derived from an EMBL/GenBank/DDBJ whole genome shotgun (WGS) entry which is preliminary data.</text>
</comment>
<keyword evidence="3" id="KW-1185">Reference proteome</keyword>
<dbReference type="InterPro" id="IPR046697">
    <property type="entry name" value="DUF6567"/>
</dbReference>
<dbReference type="Proteomes" id="UP001139125">
    <property type="component" value="Unassembled WGS sequence"/>
</dbReference>
<protein>
    <submittedName>
        <fullName evidence="2">Uncharacterized protein</fullName>
    </submittedName>
</protein>
<evidence type="ECO:0000256" key="1">
    <source>
        <dbReference type="SAM" id="SignalP"/>
    </source>
</evidence>
<reference evidence="2" key="1">
    <citation type="submission" date="2022-06" db="EMBL/GenBank/DDBJ databases">
        <title>Gracilimonas sp. CAU 1638 isolated from sea sediment.</title>
        <authorList>
            <person name="Kim W."/>
        </authorList>
    </citation>
    <scope>NUCLEOTIDE SEQUENCE</scope>
    <source>
        <strain evidence="2">CAU 1638</strain>
    </source>
</reference>
<proteinExistence type="predicted"/>
<gene>
    <name evidence="2" type="ORF">NM125_10285</name>
</gene>
<dbReference type="AlphaFoldDB" id="A0A9X2L5H0"/>
<name>A0A9X2L5H0_9BACT</name>
<dbReference type="EMBL" id="JANDBC010000002">
    <property type="protein sequence ID" value="MCP9291963.1"/>
    <property type="molecule type" value="Genomic_DNA"/>
</dbReference>
<evidence type="ECO:0000313" key="3">
    <source>
        <dbReference type="Proteomes" id="UP001139125"/>
    </source>
</evidence>
<dbReference type="RefSeq" id="WP_255134837.1">
    <property type="nucleotide sequence ID" value="NZ_JANDBC010000002.1"/>
</dbReference>